<organism evidence="2">
    <name type="scientific">uncultured Acetobacteraceae bacterium</name>
    <dbReference type="NCBI Taxonomy" id="169975"/>
    <lineage>
        <taxon>Bacteria</taxon>
        <taxon>Pseudomonadati</taxon>
        <taxon>Pseudomonadota</taxon>
        <taxon>Alphaproteobacteria</taxon>
        <taxon>Acetobacterales</taxon>
        <taxon>Acetobacteraceae</taxon>
        <taxon>environmental samples</taxon>
    </lineage>
</organism>
<feature type="compositionally biased region" description="Basic and acidic residues" evidence="1">
    <location>
        <begin position="299"/>
        <end position="310"/>
    </location>
</feature>
<feature type="compositionally biased region" description="Basic and acidic residues" evidence="1">
    <location>
        <begin position="89"/>
        <end position="102"/>
    </location>
</feature>
<protein>
    <submittedName>
        <fullName evidence="2">Vegetatible incompatibility protein HET-E-1</fullName>
    </submittedName>
</protein>
<dbReference type="EMBL" id="CADCTG010000112">
    <property type="protein sequence ID" value="CAA9230707.1"/>
    <property type="molecule type" value="Genomic_DNA"/>
</dbReference>
<dbReference type="AlphaFoldDB" id="A0A6J4HQ70"/>
<proteinExistence type="predicted"/>
<feature type="compositionally biased region" description="Gly residues" evidence="1">
    <location>
        <begin position="336"/>
        <end position="347"/>
    </location>
</feature>
<feature type="region of interest" description="Disordered" evidence="1">
    <location>
        <begin position="1"/>
        <end position="207"/>
    </location>
</feature>
<sequence>ERGAGRGLPARQPRRFARPRRLGGRRRLGARRGRGLRLRPRRRHCARRAARGDGGGLGERRGARRRRLPVPLRRRPRRLPIRRRRRAARARDGGGRRGRDRAPCALALGGTCGSPREWPPRRRCRQGPPPLRRERSGAEGPGAPVFRRRRRLRREGQARGGQPLQRRLALVRGLQGGQAPRAGMEGQPRRHRRQPGRDARGHGHAGERAARLALGGRAAHADVGLPRQNALALLHRARALAGDQRRRQRGDLAVPRRRTDGQGADGAGGWRRCVLHRGRVPSATRGGGRRFRGRAGAASRDRFRESDSGRPARPRRGVGSGLERRGFTPRLRHGNGLRGGGGPVAAV</sequence>
<accession>A0A6J4HQ70</accession>
<feature type="non-terminal residue" evidence="2">
    <location>
        <position position="347"/>
    </location>
</feature>
<feature type="compositionally biased region" description="Basic residues" evidence="1">
    <location>
        <begin position="12"/>
        <end position="49"/>
    </location>
</feature>
<name>A0A6J4HQ70_9PROT</name>
<feature type="non-terminal residue" evidence="2">
    <location>
        <position position="1"/>
    </location>
</feature>
<gene>
    <name evidence="2" type="ORF">AVDCRST_MAG08-1087</name>
</gene>
<evidence type="ECO:0000313" key="2">
    <source>
        <dbReference type="EMBL" id="CAA9230707.1"/>
    </source>
</evidence>
<feature type="compositionally biased region" description="Basic residues" evidence="1">
    <location>
        <begin position="62"/>
        <end position="88"/>
    </location>
</feature>
<feature type="compositionally biased region" description="Basic and acidic residues" evidence="1">
    <location>
        <begin position="195"/>
        <end position="207"/>
    </location>
</feature>
<evidence type="ECO:0000256" key="1">
    <source>
        <dbReference type="SAM" id="MobiDB-lite"/>
    </source>
</evidence>
<feature type="region of interest" description="Disordered" evidence="1">
    <location>
        <begin position="242"/>
        <end position="347"/>
    </location>
</feature>
<reference evidence="2" key="1">
    <citation type="submission" date="2020-02" db="EMBL/GenBank/DDBJ databases">
        <authorList>
            <person name="Meier V. D."/>
        </authorList>
    </citation>
    <scope>NUCLEOTIDE SEQUENCE</scope>
    <source>
        <strain evidence="2">AVDCRST_MAG08</strain>
    </source>
</reference>